<accession>A0A4V1ZCK1</accession>
<dbReference type="SUPFAM" id="SSF53383">
    <property type="entry name" value="PLP-dependent transferases"/>
    <property type="match status" value="1"/>
</dbReference>
<name>A0A4V1ZCK1_9BACT</name>
<organism evidence="4 5">
    <name type="scientific">Emticicia agri</name>
    <dbReference type="NCBI Taxonomy" id="2492393"/>
    <lineage>
        <taxon>Bacteria</taxon>
        <taxon>Pseudomonadati</taxon>
        <taxon>Bacteroidota</taxon>
        <taxon>Cytophagia</taxon>
        <taxon>Cytophagales</taxon>
        <taxon>Leadbetterellaceae</taxon>
        <taxon>Emticicia</taxon>
    </lineage>
</organism>
<dbReference type="Gene3D" id="3.40.640.10">
    <property type="entry name" value="Type I PLP-dependent aspartate aminotransferase-like (Major domain)"/>
    <property type="match status" value="1"/>
</dbReference>
<gene>
    <name evidence="4" type="ORF">EWM59_24480</name>
</gene>
<dbReference type="Gene3D" id="3.90.1150.10">
    <property type="entry name" value="Aspartate Aminotransferase, domain 1"/>
    <property type="match status" value="1"/>
</dbReference>
<keyword evidence="5" id="KW-1185">Reference proteome</keyword>
<evidence type="ECO:0000259" key="3">
    <source>
        <dbReference type="Pfam" id="PF00155"/>
    </source>
</evidence>
<keyword evidence="4" id="KW-0032">Aminotransferase</keyword>
<reference evidence="4 5" key="1">
    <citation type="submission" date="2019-02" db="EMBL/GenBank/DDBJ databases">
        <title>Bacterial novel species Emticicia sp. 17J42-9 isolated from soil.</title>
        <authorList>
            <person name="Jung H.-Y."/>
        </authorList>
    </citation>
    <scope>NUCLEOTIDE SEQUENCE [LARGE SCALE GENOMIC DNA]</scope>
    <source>
        <strain evidence="4 5">17J42-9</strain>
    </source>
</reference>
<dbReference type="PANTHER" id="PTHR13693:SF3">
    <property type="entry name" value="LD36009P"/>
    <property type="match status" value="1"/>
</dbReference>
<dbReference type="Proteomes" id="UP000293162">
    <property type="component" value="Unassembled WGS sequence"/>
</dbReference>
<dbReference type="AlphaFoldDB" id="A0A4V1ZCK1"/>
<dbReference type="EMBL" id="SEWF01000064">
    <property type="protein sequence ID" value="RYU92940.1"/>
    <property type="molecule type" value="Genomic_DNA"/>
</dbReference>
<dbReference type="PANTHER" id="PTHR13693">
    <property type="entry name" value="CLASS II AMINOTRANSFERASE/8-AMINO-7-OXONONANOATE SYNTHASE"/>
    <property type="match status" value="1"/>
</dbReference>
<dbReference type="Pfam" id="PF00155">
    <property type="entry name" value="Aminotran_1_2"/>
    <property type="match status" value="1"/>
</dbReference>
<dbReference type="OrthoDB" id="9807157at2"/>
<keyword evidence="2 4" id="KW-0808">Transferase</keyword>
<evidence type="ECO:0000313" key="5">
    <source>
        <dbReference type="Proteomes" id="UP000293162"/>
    </source>
</evidence>
<dbReference type="InterPro" id="IPR015421">
    <property type="entry name" value="PyrdxlP-dep_Trfase_major"/>
</dbReference>
<evidence type="ECO:0000313" key="4">
    <source>
        <dbReference type="EMBL" id="RYU92940.1"/>
    </source>
</evidence>
<dbReference type="GO" id="GO:0030170">
    <property type="term" value="F:pyridoxal phosphate binding"/>
    <property type="evidence" value="ECO:0007669"/>
    <property type="project" value="InterPro"/>
</dbReference>
<dbReference type="InterPro" id="IPR015422">
    <property type="entry name" value="PyrdxlP-dep_Trfase_small"/>
</dbReference>
<comment type="cofactor">
    <cofactor evidence="1">
        <name>pyridoxal 5'-phosphate</name>
        <dbReference type="ChEBI" id="CHEBI:597326"/>
    </cofactor>
</comment>
<evidence type="ECO:0000256" key="1">
    <source>
        <dbReference type="ARBA" id="ARBA00001933"/>
    </source>
</evidence>
<proteinExistence type="predicted"/>
<sequence>MKDLPKQMLYVNDVFSTARDLGLIQVKAQQDEQSSRKISIDGKSYISFMSNNYLAFENDERVKEAAIEGIRKYGMQTSISRMYMSFDHYLELEDKLEKIFGLPTFLASSTTLGHFAYLPVIIGRNDAIIMDQFVHESVQLAVSTLKADGYHVEMVKHSQMDMLERRIKMLSEKYDNIWYMADSVYSMHGDTAPMKDIETLLNTYDKFKAYIDDAHGMSWIGEHGKGYALHHIPRHDKMYVITSLNKGFGAFSSALVFPNKLTKQTVYNCGGALRFSAPTLHAGITAASCIADIHLSDEIYERQMRLNELITVFKQKAKELNLPIINYAHTPQFFLGLGSVELLIRFSQFLMSKDFLLSPSTVPAVPVKHSGFRISLSLYQTVNDVKNLLDLLAEYIELLEKEGSFNKEQVLKGFKMRDKQRHLA</sequence>
<dbReference type="InterPro" id="IPR004839">
    <property type="entry name" value="Aminotransferase_I/II_large"/>
</dbReference>
<comment type="caution">
    <text evidence="4">The sequence shown here is derived from an EMBL/GenBank/DDBJ whole genome shotgun (WGS) entry which is preliminary data.</text>
</comment>
<evidence type="ECO:0000256" key="2">
    <source>
        <dbReference type="ARBA" id="ARBA00022679"/>
    </source>
</evidence>
<feature type="domain" description="Aminotransferase class I/classII large" evidence="3">
    <location>
        <begin position="45"/>
        <end position="376"/>
    </location>
</feature>
<dbReference type="GO" id="GO:0008483">
    <property type="term" value="F:transaminase activity"/>
    <property type="evidence" value="ECO:0007669"/>
    <property type="project" value="UniProtKB-KW"/>
</dbReference>
<dbReference type="RefSeq" id="WP_130023876.1">
    <property type="nucleotide sequence ID" value="NZ_SEWF01000064.1"/>
</dbReference>
<dbReference type="InterPro" id="IPR015424">
    <property type="entry name" value="PyrdxlP-dep_Trfase"/>
</dbReference>
<protein>
    <submittedName>
        <fullName evidence="4">Aminotransferase class I/II-fold pyridoxal phosphate-dependent enzyme</fullName>
    </submittedName>
</protein>
<dbReference type="InterPro" id="IPR050087">
    <property type="entry name" value="AON_synthase_class-II"/>
</dbReference>